<reference evidence="2" key="1">
    <citation type="journal article" date="2018" name="Genome Biol.">
        <title>SKESA: strategic k-mer extension for scrupulous assemblies.</title>
        <authorList>
            <person name="Souvorov A."/>
            <person name="Agarwala R."/>
            <person name="Lipman D.J."/>
        </authorList>
    </citation>
    <scope>NUCLEOTIDE SEQUENCE</scope>
    <source>
        <strain evidence="2">Salmonella enterica</strain>
    </source>
</reference>
<dbReference type="AlphaFoldDB" id="A0A752V0C7"/>
<feature type="region of interest" description="Disordered" evidence="1">
    <location>
        <begin position="149"/>
        <end position="171"/>
    </location>
</feature>
<name>A0A752V0C7_SALEB</name>
<evidence type="ECO:0000256" key="1">
    <source>
        <dbReference type="SAM" id="MobiDB-lite"/>
    </source>
</evidence>
<dbReference type="Gene3D" id="3.90.226.10">
    <property type="entry name" value="2-enoyl-CoA Hydratase, Chain A, domain 1"/>
    <property type="match status" value="1"/>
</dbReference>
<sequence>MLSSKKRKSPTNIKESLNDNADRFYKMFRIHTTAKVAMSLIAMTAVGFSFYNLYEQWQDAEGKKDHIAVIRISGEMGTGSETGDGTVIATALAKAYNNPHAKAVIIEAESGGGGPSDAIIIYRQINALKNHQPQIERVSDAGCSLSSVAADKSNKTGSTERGDEARSKQNSLEVLSSGTGRFFSDIADSYKPIIVSV</sequence>
<dbReference type="InterPro" id="IPR029045">
    <property type="entry name" value="ClpP/crotonase-like_dom_sf"/>
</dbReference>
<feature type="non-terminal residue" evidence="2">
    <location>
        <position position="197"/>
    </location>
</feature>
<gene>
    <name evidence="2" type="ORF">G9293_004379</name>
</gene>
<reference evidence="2" key="2">
    <citation type="submission" date="2018-07" db="EMBL/GenBank/DDBJ databases">
        <authorList>
            <consortium name="NCBI Pathogen Detection Project"/>
        </authorList>
    </citation>
    <scope>NUCLEOTIDE SEQUENCE</scope>
    <source>
        <strain evidence="2">Salmonella enterica</strain>
    </source>
</reference>
<dbReference type="SUPFAM" id="SSF52096">
    <property type="entry name" value="ClpP/crotonase"/>
    <property type="match status" value="1"/>
</dbReference>
<feature type="compositionally biased region" description="Basic and acidic residues" evidence="1">
    <location>
        <begin position="152"/>
        <end position="167"/>
    </location>
</feature>
<organism evidence="2">
    <name type="scientific">Salmonella enterica subsp. enterica serovar Java</name>
    <dbReference type="NCBI Taxonomy" id="224729"/>
    <lineage>
        <taxon>Bacteria</taxon>
        <taxon>Pseudomonadati</taxon>
        <taxon>Pseudomonadota</taxon>
        <taxon>Gammaproteobacteria</taxon>
        <taxon>Enterobacterales</taxon>
        <taxon>Enterobacteriaceae</taxon>
        <taxon>Salmonella</taxon>
    </lineage>
</organism>
<proteinExistence type="predicted"/>
<evidence type="ECO:0000313" key="2">
    <source>
        <dbReference type="EMBL" id="HAF7674150.1"/>
    </source>
</evidence>
<dbReference type="EMBL" id="DAAWFM010000116">
    <property type="protein sequence ID" value="HAF7674150.1"/>
    <property type="molecule type" value="Genomic_DNA"/>
</dbReference>
<accession>A0A752V0C7</accession>
<comment type="caution">
    <text evidence="2">The sequence shown here is derived from an EMBL/GenBank/DDBJ whole genome shotgun (WGS) entry which is preliminary data.</text>
</comment>
<protein>
    <submittedName>
        <fullName evidence="2">S49 family peptidase</fullName>
    </submittedName>
</protein>